<dbReference type="OrthoDB" id="27922at2157"/>
<dbReference type="STRING" id="444157.Tneu_0425"/>
<dbReference type="EMBL" id="CP001014">
    <property type="protein sequence ID" value="ACB39373.1"/>
    <property type="molecule type" value="Genomic_DNA"/>
</dbReference>
<dbReference type="Gene3D" id="3.50.50.60">
    <property type="entry name" value="FAD/NAD(P)-binding domain"/>
    <property type="match status" value="2"/>
</dbReference>
<reference evidence="9" key="1">
    <citation type="submission" date="2008-03" db="EMBL/GenBank/DDBJ databases">
        <title>Complete sequence of Thermoproteus neutrophilus V24Sta.</title>
        <authorList>
            <consortium name="US DOE Joint Genome Institute"/>
            <person name="Copeland A."/>
            <person name="Lucas S."/>
            <person name="Lapidus A."/>
            <person name="Glavina del Rio T."/>
            <person name="Dalin E."/>
            <person name="Tice H."/>
            <person name="Bruce D."/>
            <person name="Goodwin L."/>
            <person name="Pitluck S."/>
            <person name="Sims D."/>
            <person name="Brettin T."/>
            <person name="Detter J.C."/>
            <person name="Han C."/>
            <person name="Kuske C.R."/>
            <person name="Schmutz J."/>
            <person name="Larimer F."/>
            <person name="Land M."/>
            <person name="Hauser L."/>
            <person name="Kyrpides N."/>
            <person name="Mikhailova N."/>
            <person name="Biddle J.F."/>
            <person name="Zhang Z."/>
            <person name="Fitz-Gibbon S.T."/>
            <person name="Lowe T.M."/>
            <person name="Saltikov C."/>
            <person name="House C.H."/>
            <person name="Richardson P."/>
        </authorList>
    </citation>
    <scope>NUCLEOTIDE SEQUENCE [LARGE SCALE GENOMIC DNA]</scope>
    <source>
        <strain evidence="9">V24Sta</strain>
    </source>
</reference>
<evidence type="ECO:0000313" key="10">
    <source>
        <dbReference type="Proteomes" id="UP000001694"/>
    </source>
</evidence>
<keyword evidence="10" id="KW-1185">Reference proteome</keyword>
<dbReference type="PRINTS" id="PR00411">
    <property type="entry name" value="PNDRDTASEI"/>
</dbReference>
<evidence type="ECO:0000256" key="1">
    <source>
        <dbReference type="ARBA" id="ARBA00001974"/>
    </source>
</evidence>
<dbReference type="Pfam" id="PF02852">
    <property type="entry name" value="Pyr_redox_dim"/>
    <property type="match status" value="1"/>
</dbReference>
<feature type="domain" description="Pyridine nucleotide-disulphide oxidoreductase dimerisation" evidence="7">
    <location>
        <begin position="325"/>
        <end position="390"/>
    </location>
</feature>
<dbReference type="KEGG" id="tne:Tneu_0425"/>
<dbReference type="InterPro" id="IPR023753">
    <property type="entry name" value="FAD/NAD-binding_dom"/>
</dbReference>
<proteinExistence type="inferred from homology"/>
<dbReference type="RefSeq" id="WP_012349793.1">
    <property type="nucleotide sequence ID" value="NC_010525.1"/>
</dbReference>
<dbReference type="PRINTS" id="PR00368">
    <property type="entry name" value="FADPNR"/>
</dbReference>
<name>B1YBY9_PYRNV</name>
<keyword evidence="3" id="KW-0285">Flavoprotein</keyword>
<dbReference type="AlphaFoldDB" id="B1YBY9"/>
<accession>B1YBY9</accession>
<dbReference type="SUPFAM" id="SSF55424">
    <property type="entry name" value="FAD/NAD-linked reductases, dimerisation (C-terminal) domain"/>
    <property type="match status" value="1"/>
</dbReference>
<dbReference type="Pfam" id="PF07992">
    <property type="entry name" value="Pyr_redox_2"/>
    <property type="match status" value="1"/>
</dbReference>
<dbReference type="InterPro" id="IPR050260">
    <property type="entry name" value="FAD-bd_OxRdtase"/>
</dbReference>
<feature type="domain" description="FAD/NAD(P)-binding" evidence="8">
    <location>
        <begin position="3"/>
        <end position="287"/>
    </location>
</feature>
<dbReference type="InterPro" id="IPR036188">
    <property type="entry name" value="FAD/NAD-bd_sf"/>
</dbReference>
<gene>
    <name evidence="9" type="ordered locus">Tneu_0425</name>
</gene>
<dbReference type="Proteomes" id="UP000001694">
    <property type="component" value="Chromosome"/>
</dbReference>
<comment type="similarity">
    <text evidence="2">Belongs to the class-III pyridine nucleotide-disulfide oxidoreductase family.</text>
</comment>
<evidence type="ECO:0000256" key="3">
    <source>
        <dbReference type="ARBA" id="ARBA00022630"/>
    </source>
</evidence>
<keyword evidence="5" id="KW-0560">Oxidoreductase</keyword>
<dbReference type="PANTHER" id="PTHR43429">
    <property type="entry name" value="PYRIDINE NUCLEOTIDE-DISULFIDE OXIDOREDUCTASE DOMAIN-CONTAINING"/>
    <property type="match status" value="1"/>
</dbReference>
<comment type="cofactor">
    <cofactor evidence="1">
        <name>FAD</name>
        <dbReference type="ChEBI" id="CHEBI:57692"/>
    </cofactor>
</comment>
<evidence type="ECO:0000313" key="9">
    <source>
        <dbReference type="EMBL" id="ACB39373.1"/>
    </source>
</evidence>
<dbReference type="InterPro" id="IPR004099">
    <property type="entry name" value="Pyr_nucl-diS_OxRdtase_dimer"/>
</dbReference>
<dbReference type="InterPro" id="IPR016156">
    <property type="entry name" value="FAD/NAD-linked_Rdtase_dimer_sf"/>
</dbReference>
<dbReference type="PANTHER" id="PTHR43429:SF1">
    <property type="entry name" value="NAD(P)H SULFUR OXIDOREDUCTASE (COA-DEPENDENT)"/>
    <property type="match status" value="1"/>
</dbReference>
<dbReference type="HOGENOM" id="CLU_003291_1_3_2"/>
<dbReference type="GeneID" id="6166245"/>
<evidence type="ECO:0000259" key="8">
    <source>
        <dbReference type="Pfam" id="PF07992"/>
    </source>
</evidence>
<dbReference type="eggNOG" id="arCOG01069">
    <property type="taxonomic scope" value="Archaea"/>
</dbReference>
<protein>
    <submittedName>
        <fullName evidence="9">FAD-dependent pyridine nucleotide-disulphide oxidoreductase</fullName>
    </submittedName>
</protein>
<organism evidence="9 10">
    <name type="scientific">Pyrobaculum neutrophilum (strain DSM 2338 / JCM 9278 / NBRC 100436 / V24Sta)</name>
    <name type="common">Thermoproteus neutrophilus</name>
    <dbReference type="NCBI Taxonomy" id="444157"/>
    <lineage>
        <taxon>Archaea</taxon>
        <taxon>Thermoproteota</taxon>
        <taxon>Thermoprotei</taxon>
        <taxon>Thermoproteales</taxon>
        <taxon>Thermoproteaceae</taxon>
        <taxon>Pyrobaculum</taxon>
    </lineage>
</organism>
<keyword evidence="4" id="KW-0274">FAD</keyword>
<evidence type="ECO:0000259" key="7">
    <source>
        <dbReference type="Pfam" id="PF02852"/>
    </source>
</evidence>
<sequence>MKTVVVVGGGTAGATAASRAKRLCPQCRVVLVEASRYITHAPCAIPYAIGGFAQGEIWLYSEEEFESERGVEVYTETRAVDVAGDKVFLEGKLGGSLRFDVLVVAVGARPAVPKVEGVELEGVLPVRGVEVVDKAKRLLQGARDVAVVGAGYIGVEMADVLAQMGKRVVLIDGSPRPLAKSLDPDMSAVVARYMGERVELRLGERLVRIGGEGGRARYVETDGGRYPADVVFLATGVRPNVDLALKAGARLGQTGAVEVNEYMETAAPAVYAAGDVAEARHAVTGEPVWIPLAIYANKMGCVAGTNAGLGRRAISFPPVAGASVTKFLDMYIGSTGLTEEEARRRGIYGNSISISATDKARYMKGAVDVTLKAVVDREGRLVGMQIVGRTPSVGGLVDLATQFLGRPVEDMFKAEYSYMPFTASPWHPFTIIARLYLRERLR</sequence>
<keyword evidence="6" id="KW-0676">Redox-active center</keyword>
<evidence type="ECO:0000256" key="6">
    <source>
        <dbReference type="ARBA" id="ARBA00023284"/>
    </source>
</evidence>
<dbReference type="GO" id="GO:0016491">
    <property type="term" value="F:oxidoreductase activity"/>
    <property type="evidence" value="ECO:0007669"/>
    <property type="project" value="UniProtKB-KW"/>
</dbReference>
<evidence type="ECO:0000256" key="5">
    <source>
        <dbReference type="ARBA" id="ARBA00023002"/>
    </source>
</evidence>
<evidence type="ECO:0000256" key="4">
    <source>
        <dbReference type="ARBA" id="ARBA00022827"/>
    </source>
</evidence>
<evidence type="ECO:0000256" key="2">
    <source>
        <dbReference type="ARBA" id="ARBA00009130"/>
    </source>
</evidence>
<dbReference type="SUPFAM" id="SSF51905">
    <property type="entry name" value="FAD/NAD(P)-binding domain"/>
    <property type="match status" value="1"/>
</dbReference>